<evidence type="ECO:0000256" key="1">
    <source>
        <dbReference type="SAM" id="Phobius"/>
    </source>
</evidence>
<name>A0A7G6T134_9HYPH</name>
<evidence type="ECO:0000313" key="3">
    <source>
        <dbReference type="Proteomes" id="UP000515465"/>
    </source>
</evidence>
<keyword evidence="1" id="KW-1133">Transmembrane helix</keyword>
<evidence type="ECO:0008006" key="4">
    <source>
        <dbReference type="Google" id="ProtNLM"/>
    </source>
</evidence>
<organism evidence="2 3">
    <name type="scientific">Mesorhizobium huakuii</name>
    <dbReference type="NCBI Taxonomy" id="28104"/>
    <lineage>
        <taxon>Bacteria</taxon>
        <taxon>Pseudomonadati</taxon>
        <taxon>Pseudomonadota</taxon>
        <taxon>Alphaproteobacteria</taxon>
        <taxon>Hyphomicrobiales</taxon>
        <taxon>Phyllobacteriaceae</taxon>
        <taxon>Mesorhizobium</taxon>
    </lineage>
</organism>
<feature type="transmembrane region" description="Helical" evidence="1">
    <location>
        <begin position="45"/>
        <end position="67"/>
    </location>
</feature>
<dbReference type="Proteomes" id="UP000515465">
    <property type="component" value="Chromosome"/>
</dbReference>
<accession>A0A7G6T134</accession>
<dbReference type="EMBL" id="CP050296">
    <property type="protein sequence ID" value="QND60466.1"/>
    <property type="molecule type" value="Genomic_DNA"/>
</dbReference>
<gene>
    <name evidence="2" type="ORF">HB778_30900</name>
</gene>
<proteinExistence type="predicted"/>
<evidence type="ECO:0000313" key="2">
    <source>
        <dbReference type="EMBL" id="QND60466.1"/>
    </source>
</evidence>
<sequence>MPQCFVHQLARLDKEHLFVWAWGINGCFSVIGSASVPIIATSFGLGAVLQWSAITYFIAIPAFFAVLRPPRAPPTRMALA</sequence>
<protein>
    <recommendedName>
        <fullName evidence="4">MFS transporter</fullName>
    </recommendedName>
</protein>
<keyword evidence="1" id="KW-0812">Transmembrane</keyword>
<feature type="transmembrane region" description="Helical" evidence="1">
    <location>
        <begin position="17"/>
        <end position="39"/>
    </location>
</feature>
<dbReference type="AlphaFoldDB" id="A0A7G6T134"/>
<reference evidence="2" key="1">
    <citation type="journal article" date="2020" name="Mol. Plant Microbe Interact.">
        <title>Complete genome sequences of four natural Pseudomonas isolates that catabolize a wide range of aromatic compounds relevant to lignin valorization.</title>
        <authorList>
            <person name="Hatmaker E.A."/>
            <person name="Presle G."/>
            <person name="Cannon O."/>
            <person name="Guss A.M."/>
            <person name="Elkins J.G."/>
        </authorList>
    </citation>
    <scope>NUCLEOTIDE SEQUENCE</scope>
    <source>
        <strain evidence="2">583</strain>
    </source>
</reference>
<keyword evidence="1" id="KW-0472">Membrane</keyword>
<dbReference type="RefSeq" id="WP_183459398.1">
    <property type="nucleotide sequence ID" value="NZ_CP050296.1"/>
</dbReference>